<organism evidence="3 4">
    <name type="scientific">Nocardia ignorata</name>
    <dbReference type="NCBI Taxonomy" id="145285"/>
    <lineage>
        <taxon>Bacteria</taxon>
        <taxon>Bacillati</taxon>
        <taxon>Actinomycetota</taxon>
        <taxon>Actinomycetes</taxon>
        <taxon>Mycobacteriales</taxon>
        <taxon>Nocardiaceae</taxon>
        <taxon>Nocardia</taxon>
    </lineage>
</organism>
<keyword evidence="2" id="KW-1133">Transmembrane helix</keyword>
<feature type="transmembrane region" description="Helical" evidence="2">
    <location>
        <begin position="130"/>
        <end position="147"/>
    </location>
</feature>
<dbReference type="Pfam" id="PF20064">
    <property type="entry name" value="DUF6463"/>
    <property type="match status" value="1"/>
</dbReference>
<dbReference type="Proteomes" id="UP000295087">
    <property type="component" value="Unassembled WGS sequence"/>
</dbReference>
<keyword evidence="2" id="KW-0472">Membrane</keyword>
<name>A0A4R6PRL9_NOCIG</name>
<dbReference type="InterPro" id="IPR045590">
    <property type="entry name" value="DUF6463"/>
</dbReference>
<feature type="transmembrane region" description="Helical" evidence="2">
    <location>
        <begin position="49"/>
        <end position="72"/>
    </location>
</feature>
<evidence type="ECO:0000256" key="2">
    <source>
        <dbReference type="SAM" id="Phobius"/>
    </source>
</evidence>
<feature type="region of interest" description="Disordered" evidence="1">
    <location>
        <begin position="1"/>
        <end position="20"/>
    </location>
</feature>
<keyword evidence="2" id="KW-0812">Transmembrane</keyword>
<evidence type="ECO:0000313" key="4">
    <source>
        <dbReference type="Proteomes" id="UP000295087"/>
    </source>
</evidence>
<keyword evidence="4" id="KW-1185">Reference proteome</keyword>
<sequence length="154" mass="15929">MHARGLADGGDRRPGDRRVGKQVTGGVEHLIVGEETGSCHRVSLVGGRLAGASLIFIAGVHTVMGIALLAAGDQDTELSFWFTLFGVVGVGLGLAMIDLERAHGFVPAPVLGTLALVTACGLIYQPLSGFVTLLVPVGVGAFGWWRARNALVAT</sequence>
<dbReference type="EMBL" id="SNXK01000001">
    <property type="protein sequence ID" value="TDP41328.1"/>
    <property type="molecule type" value="Genomic_DNA"/>
</dbReference>
<comment type="caution">
    <text evidence="3">The sequence shown here is derived from an EMBL/GenBank/DDBJ whole genome shotgun (WGS) entry which is preliminary data.</text>
</comment>
<accession>A0A4R6PRL9</accession>
<dbReference type="AlphaFoldDB" id="A0A4R6PRL9"/>
<feature type="transmembrane region" description="Helical" evidence="2">
    <location>
        <begin position="78"/>
        <end position="97"/>
    </location>
</feature>
<proteinExistence type="predicted"/>
<evidence type="ECO:0000256" key="1">
    <source>
        <dbReference type="SAM" id="MobiDB-lite"/>
    </source>
</evidence>
<evidence type="ECO:0000313" key="3">
    <source>
        <dbReference type="EMBL" id="TDP41328.1"/>
    </source>
</evidence>
<protein>
    <submittedName>
        <fullName evidence="3">Uncharacterized protein</fullName>
    </submittedName>
</protein>
<feature type="compositionally biased region" description="Basic and acidic residues" evidence="1">
    <location>
        <begin position="9"/>
        <end position="19"/>
    </location>
</feature>
<gene>
    <name evidence="3" type="ORF">DFR75_101427</name>
</gene>
<reference evidence="3 4" key="1">
    <citation type="submission" date="2019-03" db="EMBL/GenBank/DDBJ databases">
        <title>Genomic Encyclopedia of Type Strains, Phase IV (KMG-IV): sequencing the most valuable type-strain genomes for metagenomic binning, comparative biology and taxonomic classification.</title>
        <authorList>
            <person name="Goeker M."/>
        </authorList>
    </citation>
    <scope>NUCLEOTIDE SEQUENCE [LARGE SCALE GENOMIC DNA]</scope>
    <source>
        <strain evidence="3 4">DSM 44496</strain>
    </source>
</reference>